<evidence type="ECO:0000256" key="1">
    <source>
        <dbReference type="ARBA" id="ARBA00022729"/>
    </source>
</evidence>
<evidence type="ECO:0000259" key="5">
    <source>
        <dbReference type="Pfam" id="PF03968"/>
    </source>
</evidence>
<dbReference type="PANTHER" id="PTHR30189">
    <property type="entry name" value="LPS-ASSEMBLY PROTEIN"/>
    <property type="match status" value="1"/>
</dbReference>
<dbReference type="InterPro" id="IPR020889">
    <property type="entry name" value="LipoPS_assembly_LptD"/>
</dbReference>
<gene>
    <name evidence="7" type="primary">ostA</name>
    <name evidence="7" type="ordered locus">TOL2_C13300</name>
</gene>
<evidence type="ECO:0000256" key="3">
    <source>
        <dbReference type="ARBA" id="ARBA00023237"/>
    </source>
</evidence>
<dbReference type="GO" id="GO:0009279">
    <property type="term" value="C:cell outer membrane"/>
    <property type="evidence" value="ECO:0007669"/>
    <property type="project" value="InterPro"/>
</dbReference>
<dbReference type="GO" id="GO:0015920">
    <property type="term" value="P:lipopolysaccharide transport"/>
    <property type="evidence" value="ECO:0007669"/>
    <property type="project" value="InterPro"/>
</dbReference>
<proteinExistence type="inferred from homology"/>
<evidence type="ECO:0000256" key="2">
    <source>
        <dbReference type="ARBA" id="ARBA00023136"/>
    </source>
</evidence>
<protein>
    <submittedName>
        <fullName evidence="7">OstA: organic solvent tolerance protein</fullName>
    </submittedName>
</protein>
<dbReference type="Pfam" id="PF04453">
    <property type="entry name" value="LptD"/>
    <property type="match status" value="1"/>
</dbReference>
<sequence>MCNFFTGKNMFCWSRQKYPLLFVMVSFFYIFISSNGFATTTASPQNLKDIPWHIAARTVTFDNKKNLYIAQDNVVITGGKTRLEADYVEFSNKTKDAFAKGNVILISGEDSISCNEMNINLSTQTGTVDKGTIYIQKNNFYVHGENIKKTGKFSYSAQKGSITSCSGDSPDWKITAKNIKVTVEGYGVADHTVLWAKKMPAAYSPFLIFPVHTKRQTGLLAPRITSSDRKGFEFEQPLFIDISRNTDATLYADYMADRGTKLATEYRYILDNKTRGAVFFDVLEDKKTDDGTEQTQNYSFSGTPQRTNSDRFWLRMKHNQDLPNGVTAKLDIDVVSDEDYLHEFKDGFTGYTETRDYFENQFGRSIDEYTDSIRKNRLNLNKTWSTYALNMDALWYDNINARRQDTADTTLQTLPGIRFDASKQQISASKLYYSLDTELRSFYRQDTTATLVSGQRADFYPKFYIPLRLGRFLHFEPSLGLRQTIWHTNEFTDINGNSDNLRTRQLYDVGAKLSTKLIKLFDLNMKCAEKLKHELIPKLEYAFTPDINQDDLPAFDSLDNIEEQHLITWSLTNNFISRKSHITPKGKQISTYRDIAYIKLSQSYDINKEKDNELRPFSDITMDAELSPNDFIRLDMDLSWSPYDNHFNGFNIGNTLSDNRGDRLTTEYRYSRTLSESLYSKINIALTQEITAYYSIEKNLKEDRDVEKQAGLSLKKSCWTFNLYFSDSQDEQSISFLINLHGIGEFGAT</sequence>
<dbReference type="InterPro" id="IPR050218">
    <property type="entry name" value="LptD"/>
</dbReference>
<evidence type="ECO:0000259" key="6">
    <source>
        <dbReference type="Pfam" id="PF04453"/>
    </source>
</evidence>
<keyword evidence="2 4" id="KW-0472">Membrane</keyword>
<evidence type="ECO:0000256" key="4">
    <source>
        <dbReference type="SAM" id="Phobius"/>
    </source>
</evidence>
<dbReference type="Proteomes" id="UP000007347">
    <property type="component" value="Chromosome"/>
</dbReference>
<dbReference type="EMBL" id="FO203503">
    <property type="protein sequence ID" value="CCK79493.1"/>
    <property type="molecule type" value="Genomic_DNA"/>
</dbReference>
<feature type="domain" description="LptD C-terminal" evidence="6">
    <location>
        <begin position="310"/>
        <end position="687"/>
    </location>
</feature>
<dbReference type="Pfam" id="PF03968">
    <property type="entry name" value="LptD_N"/>
    <property type="match status" value="1"/>
</dbReference>
<keyword evidence="8" id="KW-1185">Reference proteome</keyword>
<feature type="domain" description="Organic solvent tolerance-like N-terminal" evidence="5">
    <location>
        <begin position="53"/>
        <end position="181"/>
    </location>
</feature>
<keyword evidence="1" id="KW-0732">Signal</keyword>
<evidence type="ECO:0000313" key="8">
    <source>
        <dbReference type="Proteomes" id="UP000007347"/>
    </source>
</evidence>
<dbReference type="KEGG" id="dto:TOL2_C13300"/>
<dbReference type="STRING" id="651182.TOL2_C13300"/>
<dbReference type="Gene3D" id="2.60.450.10">
    <property type="entry name" value="Lipopolysaccharide (LPS) transport protein A like domain"/>
    <property type="match status" value="1"/>
</dbReference>
<dbReference type="HOGENOM" id="CLU_009039_4_0_7"/>
<keyword evidence="4" id="KW-1133">Transmembrane helix</keyword>
<keyword evidence="3" id="KW-0998">Cell outer membrane</keyword>
<name>K0NI49_DESTT</name>
<dbReference type="AlphaFoldDB" id="K0NI49"/>
<accession>K0NI49</accession>
<dbReference type="InterPro" id="IPR007543">
    <property type="entry name" value="LptD_C"/>
</dbReference>
<keyword evidence="4" id="KW-0812">Transmembrane</keyword>
<dbReference type="HAMAP" id="MF_01411">
    <property type="entry name" value="LPS_assembly_LptD"/>
    <property type="match status" value="1"/>
</dbReference>
<organism evidence="7 8">
    <name type="scientific">Desulfobacula toluolica (strain DSM 7467 / Tol2)</name>
    <dbReference type="NCBI Taxonomy" id="651182"/>
    <lineage>
        <taxon>Bacteria</taxon>
        <taxon>Pseudomonadati</taxon>
        <taxon>Thermodesulfobacteriota</taxon>
        <taxon>Desulfobacteria</taxon>
        <taxon>Desulfobacterales</taxon>
        <taxon>Desulfobacteraceae</taxon>
        <taxon>Desulfobacula</taxon>
    </lineage>
</organism>
<dbReference type="GO" id="GO:0043165">
    <property type="term" value="P:Gram-negative-bacterium-type cell outer membrane assembly"/>
    <property type="evidence" value="ECO:0007669"/>
    <property type="project" value="InterPro"/>
</dbReference>
<feature type="transmembrane region" description="Helical" evidence="4">
    <location>
        <begin position="20"/>
        <end position="38"/>
    </location>
</feature>
<dbReference type="InterPro" id="IPR005653">
    <property type="entry name" value="OstA-like_N"/>
</dbReference>
<dbReference type="PANTHER" id="PTHR30189:SF1">
    <property type="entry name" value="LPS-ASSEMBLY PROTEIN LPTD"/>
    <property type="match status" value="1"/>
</dbReference>
<reference evidence="7 8" key="1">
    <citation type="journal article" date="2013" name="Environ. Microbiol.">
        <title>Complete genome, catabolic sub-proteomes and key-metabolites of Desulfobacula toluolica Tol2, a marine, aromatic compound-degrading, sulfate-reducing bacterium.</title>
        <authorList>
            <person name="Wohlbrand L."/>
            <person name="Jacob J.H."/>
            <person name="Kube M."/>
            <person name="Mussmann M."/>
            <person name="Jarling R."/>
            <person name="Beck A."/>
            <person name="Amann R."/>
            <person name="Wilkes H."/>
            <person name="Reinhardt R."/>
            <person name="Rabus R."/>
        </authorList>
    </citation>
    <scope>NUCLEOTIDE SEQUENCE [LARGE SCALE GENOMIC DNA]</scope>
    <source>
        <strain evidence="8">DSM 7467 / Tol2</strain>
    </source>
</reference>
<dbReference type="GO" id="GO:1990351">
    <property type="term" value="C:transporter complex"/>
    <property type="evidence" value="ECO:0007669"/>
    <property type="project" value="TreeGrafter"/>
</dbReference>
<evidence type="ECO:0000313" key="7">
    <source>
        <dbReference type="EMBL" id="CCK79493.1"/>
    </source>
</evidence>